<proteinExistence type="inferred from homology"/>
<dbReference type="AlphaFoldDB" id="A0A1R2AW89"/>
<sequence length="306" mass="34002">MGPYLSSPIRDKKNHSGENLRVKCASCEMQGWRNTMEDAKLINLSLAENSMIFGVFDGHGGKEIAEFVSRHFCQEIISNRAFQNRNYEQALKETFLRMDELLKTQDGLKEVIRIAKDLPDNYPVQADPSMLVAGCTSVVALIVNNTLYVANAGDSRCILSRDGRAVELSQDHKPDLPQERDRIIKAGGIVEDGRVMGNLNLSRSIGDLEYKKNSSIPQKDQMISAYPDVRIEEITARDQFMVLACDGVWDMLTSQECVDFIAQRIKSKPLGSVAEDVLDRCLAPDIASSGGLGCDNTTIVIVDFKH</sequence>
<dbReference type="InterPro" id="IPR036457">
    <property type="entry name" value="PPM-type-like_dom_sf"/>
</dbReference>
<comment type="similarity">
    <text evidence="6">Belongs to the PP2C family.</text>
</comment>
<comment type="subcellular location">
    <subcellularLocation>
        <location evidence="1">Membrane</location>
        <topology evidence="1">Peripheral membrane protein</topology>
    </subcellularLocation>
</comment>
<evidence type="ECO:0000256" key="5">
    <source>
        <dbReference type="ARBA" id="ARBA00023136"/>
    </source>
</evidence>
<dbReference type="InterPro" id="IPR000222">
    <property type="entry name" value="PP2C_BS"/>
</dbReference>
<feature type="domain" description="PPM-type phosphatase" evidence="7">
    <location>
        <begin position="23"/>
        <end position="304"/>
    </location>
</feature>
<organism evidence="8 9">
    <name type="scientific">Stentor coeruleus</name>
    <dbReference type="NCBI Taxonomy" id="5963"/>
    <lineage>
        <taxon>Eukaryota</taxon>
        <taxon>Sar</taxon>
        <taxon>Alveolata</taxon>
        <taxon>Ciliophora</taxon>
        <taxon>Postciliodesmatophora</taxon>
        <taxon>Heterotrichea</taxon>
        <taxon>Heterotrichida</taxon>
        <taxon>Stentoridae</taxon>
        <taxon>Stentor</taxon>
    </lineage>
</organism>
<dbReference type="Proteomes" id="UP000187209">
    <property type="component" value="Unassembled WGS sequence"/>
</dbReference>
<dbReference type="EMBL" id="MPUH01001288">
    <property type="protein sequence ID" value="OMJ68732.1"/>
    <property type="molecule type" value="Genomic_DNA"/>
</dbReference>
<evidence type="ECO:0000256" key="3">
    <source>
        <dbReference type="ARBA" id="ARBA00022801"/>
    </source>
</evidence>
<evidence type="ECO:0000313" key="8">
    <source>
        <dbReference type="EMBL" id="OMJ68732.1"/>
    </source>
</evidence>
<dbReference type="SUPFAM" id="SSF81606">
    <property type="entry name" value="PP2C-like"/>
    <property type="match status" value="1"/>
</dbReference>
<evidence type="ECO:0000256" key="2">
    <source>
        <dbReference type="ARBA" id="ARBA00022723"/>
    </source>
</evidence>
<evidence type="ECO:0000313" key="9">
    <source>
        <dbReference type="Proteomes" id="UP000187209"/>
    </source>
</evidence>
<dbReference type="SMART" id="SM00332">
    <property type="entry name" value="PP2Cc"/>
    <property type="match status" value="1"/>
</dbReference>
<evidence type="ECO:0000256" key="4">
    <source>
        <dbReference type="ARBA" id="ARBA00022912"/>
    </source>
</evidence>
<dbReference type="CDD" id="cd00143">
    <property type="entry name" value="PP2Cc"/>
    <property type="match status" value="1"/>
</dbReference>
<dbReference type="FunFam" id="3.60.40.10:FF:000140">
    <property type="entry name" value="Protein phosphatase 2C"/>
    <property type="match status" value="1"/>
</dbReference>
<dbReference type="PANTHER" id="PTHR13832:SF840">
    <property type="entry name" value="PROTEIN PHOSPHATASE 2C 60-RELATED"/>
    <property type="match status" value="1"/>
</dbReference>
<dbReference type="OrthoDB" id="10264738at2759"/>
<dbReference type="PANTHER" id="PTHR13832">
    <property type="entry name" value="PROTEIN PHOSPHATASE 2C"/>
    <property type="match status" value="1"/>
</dbReference>
<dbReference type="Gene3D" id="3.60.40.10">
    <property type="entry name" value="PPM-type phosphatase domain"/>
    <property type="match status" value="1"/>
</dbReference>
<dbReference type="InterPro" id="IPR001932">
    <property type="entry name" value="PPM-type_phosphatase-like_dom"/>
</dbReference>
<keyword evidence="3 6" id="KW-0378">Hydrolase</keyword>
<reference evidence="8 9" key="1">
    <citation type="submission" date="2016-11" db="EMBL/GenBank/DDBJ databases">
        <title>The macronuclear genome of Stentor coeruleus: a giant cell with tiny introns.</title>
        <authorList>
            <person name="Slabodnick M."/>
            <person name="Ruby J.G."/>
            <person name="Reiff S.B."/>
            <person name="Swart E.C."/>
            <person name="Gosai S."/>
            <person name="Prabakaran S."/>
            <person name="Witkowska E."/>
            <person name="Larue G.E."/>
            <person name="Fisher S."/>
            <person name="Freeman R.M."/>
            <person name="Gunawardena J."/>
            <person name="Chu W."/>
            <person name="Stover N.A."/>
            <person name="Gregory B.D."/>
            <person name="Nowacki M."/>
            <person name="Derisi J."/>
            <person name="Roy S.W."/>
            <person name="Marshall W.F."/>
            <person name="Sood P."/>
        </authorList>
    </citation>
    <scope>NUCLEOTIDE SEQUENCE [LARGE SCALE GENOMIC DNA]</scope>
    <source>
        <strain evidence="8">WM001</strain>
    </source>
</reference>
<accession>A0A1R2AW89</accession>
<comment type="caution">
    <text evidence="8">The sequence shown here is derived from an EMBL/GenBank/DDBJ whole genome shotgun (WGS) entry which is preliminary data.</text>
</comment>
<evidence type="ECO:0000256" key="6">
    <source>
        <dbReference type="RuleBase" id="RU003465"/>
    </source>
</evidence>
<dbReference type="GO" id="GO:0016020">
    <property type="term" value="C:membrane"/>
    <property type="evidence" value="ECO:0007669"/>
    <property type="project" value="UniProtKB-SubCell"/>
</dbReference>
<keyword evidence="9" id="KW-1185">Reference proteome</keyword>
<keyword evidence="4 6" id="KW-0904">Protein phosphatase</keyword>
<gene>
    <name evidence="8" type="ORF">SteCoe_33728</name>
</gene>
<dbReference type="GO" id="GO:0046872">
    <property type="term" value="F:metal ion binding"/>
    <property type="evidence" value="ECO:0007669"/>
    <property type="project" value="UniProtKB-KW"/>
</dbReference>
<keyword evidence="2" id="KW-0479">Metal-binding</keyword>
<dbReference type="PROSITE" id="PS01032">
    <property type="entry name" value="PPM_1"/>
    <property type="match status" value="1"/>
</dbReference>
<dbReference type="PROSITE" id="PS51746">
    <property type="entry name" value="PPM_2"/>
    <property type="match status" value="1"/>
</dbReference>
<name>A0A1R2AW89_9CILI</name>
<evidence type="ECO:0000256" key="1">
    <source>
        <dbReference type="ARBA" id="ARBA00004170"/>
    </source>
</evidence>
<dbReference type="GO" id="GO:0004722">
    <property type="term" value="F:protein serine/threonine phosphatase activity"/>
    <property type="evidence" value="ECO:0007669"/>
    <property type="project" value="InterPro"/>
</dbReference>
<protein>
    <recommendedName>
        <fullName evidence="7">PPM-type phosphatase domain-containing protein</fullName>
    </recommendedName>
</protein>
<keyword evidence="5" id="KW-0472">Membrane</keyword>
<dbReference type="Pfam" id="PF00481">
    <property type="entry name" value="PP2C"/>
    <property type="match status" value="1"/>
</dbReference>
<evidence type="ECO:0000259" key="7">
    <source>
        <dbReference type="PROSITE" id="PS51746"/>
    </source>
</evidence>
<dbReference type="InterPro" id="IPR015655">
    <property type="entry name" value="PP2C"/>
</dbReference>